<dbReference type="EMBL" id="CP002158">
    <property type="protein sequence ID" value="ADL24735.1"/>
    <property type="molecule type" value="Genomic_DNA"/>
</dbReference>
<organism evidence="2 3">
    <name type="scientific">Fibrobacter succinogenes (strain ATCC 19169 / S85)</name>
    <dbReference type="NCBI Taxonomy" id="59374"/>
    <lineage>
        <taxon>Bacteria</taxon>
        <taxon>Pseudomonadati</taxon>
        <taxon>Fibrobacterota</taxon>
        <taxon>Fibrobacteria</taxon>
        <taxon>Fibrobacterales</taxon>
        <taxon>Fibrobacteraceae</taxon>
        <taxon>Fibrobacter</taxon>
    </lineage>
</organism>
<dbReference type="HOGENOM" id="CLU_059692_1_0_0"/>
<keyword evidence="1" id="KW-0472">Membrane</keyword>
<feature type="transmembrane region" description="Helical" evidence="1">
    <location>
        <begin position="230"/>
        <end position="251"/>
    </location>
</feature>
<sequence>MMYIATFFIIFFFSLLLFDCNKKSIAVKITFAILLIFLVCQEGFRWQIGTDWLPYYRMFEYNLSGMVEFGYVLFSTVVKTIRNDYSFFLLVIALIKYIALACLIKRFSINPLISLCIAYAIFIPLLGMNRQFLALSVVFFSIYFIAEGKFSTFFLLICFASFFHKTALLFLPAYFLWNLKLEKKKTICILLAATVIGFIGVLNVLPLDYISNYLDAGSAFRLQLYMKNTHTYSMINGCLFRFFIIAVCFSIEIPLYEKWFHLFFKLYLVSVFMYVLFQTSALNILAGRGALYYSCSQIIIIPYIVKYLSRDRIHEMLCWFVFFLLYLYIMQKDINTYALNLGYDIFNPYKSVLFPNGLF</sequence>
<dbReference type="Pfam" id="PF14897">
    <property type="entry name" value="EpsG"/>
    <property type="match status" value="1"/>
</dbReference>
<feature type="transmembrane region" description="Helical" evidence="1">
    <location>
        <begin position="29"/>
        <end position="46"/>
    </location>
</feature>
<keyword evidence="1" id="KW-0812">Transmembrane</keyword>
<dbReference type="Proteomes" id="UP000000517">
    <property type="component" value="Chromosome"/>
</dbReference>
<name>D9S910_FIBSS</name>
<keyword evidence="1" id="KW-1133">Transmembrane helix</keyword>
<dbReference type="InterPro" id="IPR049458">
    <property type="entry name" value="EpsG-like"/>
</dbReference>
<feature type="transmembrane region" description="Helical" evidence="1">
    <location>
        <begin position="189"/>
        <end position="210"/>
    </location>
</feature>
<feature type="transmembrane region" description="Helical" evidence="1">
    <location>
        <begin position="116"/>
        <end position="146"/>
    </location>
</feature>
<feature type="transmembrane region" description="Helical" evidence="1">
    <location>
        <begin position="85"/>
        <end position="104"/>
    </location>
</feature>
<reference evidence="3" key="1">
    <citation type="submission" date="2010-08" db="EMBL/GenBank/DDBJ databases">
        <title>Complete sequence of Fibrobacter succinogenes subsp. succinogenes S85.</title>
        <authorList>
            <person name="Durkin A.S."/>
            <person name="Nelson K.E."/>
            <person name="Morrison M."/>
            <person name="Forsberg C.W."/>
            <person name="Wilson D.B."/>
            <person name="Russell J.B."/>
            <person name="Cann I.K.O."/>
            <person name="Mackie R.I."/>
            <person name="White B.A."/>
        </authorList>
    </citation>
    <scope>NUCLEOTIDE SEQUENCE [LARGE SCALE GENOMIC DNA]</scope>
    <source>
        <strain evidence="3">ATCC 19169 / S85</strain>
    </source>
</reference>
<dbReference type="OrthoDB" id="1082988at2"/>
<evidence type="ECO:0000256" key="1">
    <source>
        <dbReference type="SAM" id="Phobius"/>
    </source>
</evidence>
<feature type="transmembrane region" description="Helical" evidence="1">
    <location>
        <begin position="263"/>
        <end position="285"/>
    </location>
</feature>
<feature type="transmembrane region" description="Helical" evidence="1">
    <location>
        <begin position="316"/>
        <end position="331"/>
    </location>
</feature>
<feature type="transmembrane region" description="Helical" evidence="1">
    <location>
        <begin position="152"/>
        <end position="177"/>
    </location>
</feature>
<gene>
    <name evidence="2" type="ordered locus">FSU_3245</name>
</gene>
<protein>
    <submittedName>
        <fullName evidence="2">Putative O-antigen polymerase</fullName>
    </submittedName>
</protein>
<proteinExistence type="predicted"/>
<accession>D9S910</accession>
<evidence type="ECO:0000313" key="2">
    <source>
        <dbReference type="EMBL" id="ADL24735.1"/>
    </source>
</evidence>
<dbReference type="eggNOG" id="ENOG5032SXY">
    <property type="taxonomic scope" value="Bacteria"/>
</dbReference>
<evidence type="ECO:0000313" key="3">
    <source>
        <dbReference type="Proteomes" id="UP000000517"/>
    </source>
</evidence>
<dbReference type="KEGG" id="fsc:FSU_3245"/>
<dbReference type="AlphaFoldDB" id="D9S910"/>
<dbReference type="STRING" id="59374.FSU_3245"/>